<keyword evidence="1" id="KW-0812">Transmembrane</keyword>
<name>A0ABM7FGM9_9ACTN</name>
<accession>A0ABM7FGM9</accession>
<keyword evidence="1" id="KW-1133">Transmembrane helix</keyword>
<reference evidence="2 3" key="1">
    <citation type="journal article" date="2010" name="ChemBioChem">
        <title>Cloning and characterization of the biosynthetic gene cluster of 16-membered macrolide antibiotic FD-891: involvement of a dual functional cytochrome P450 monooxygenase catalyzing epoxidation and hydroxylation.</title>
        <authorList>
            <person name="Kudo F."/>
            <person name="Motegi A."/>
            <person name="Mizoue K."/>
            <person name="Eguchi T."/>
        </authorList>
    </citation>
    <scope>NUCLEOTIDE SEQUENCE [LARGE SCALE GENOMIC DNA]</scope>
    <source>
        <strain evidence="2 3">A-8890</strain>
    </source>
</reference>
<proteinExistence type="predicted"/>
<evidence type="ECO:0000256" key="1">
    <source>
        <dbReference type="SAM" id="Phobius"/>
    </source>
</evidence>
<evidence type="ECO:0000313" key="3">
    <source>
        <dbReference type="Proteomes" id="UP001321542"/>
    </source>
</evidence>
<keyword evidence="1" id="KW-0472">Membrane</keyword>
<evidence type="ECO:0000313" key="2">
    <source>
        <dbReference type="EMBL" id="BBC35214.1"/>
    </source>
</evidence>
<feature type="transmembrane region" description="Helical" evidence="1">
    <location>
        <begin position="12"/>
        <end position="35"/>
    </location>
</feature>
<keyword evidence="3" id="KW-1185">Reference proteome</keyword>
<reference evidence="2 3" key="2">
    <citation type="journal article" date="2023" name="ChemBioChem">
        <title>Acyltransferase Domain Exchange between Two Independent Type I Polyketide Synthases in the Same Producer Strain of Macrolide Antibiotics.</title>
        <authorList>
            <person name="Kudo F."/>
            <person name="Kishikawa K."/>
            <person name="Tsuboi K."/>
            <person name="Kido T."/>
            <person name="Usui T."/>
            <person name="Hashimoto J."/>
            <person name="Shin-Ya K."/>
            <person name="Miyanaga A."/>
            <person name="Eguchi T."/>
        </authorList>
    </citation>
    <scope>NUCLEOTIDE SEQUENCE [LARGE SCALE GENOMIC DNA]</scope>
    <source>
        <strain evidence="2 3">A-8890</strain>
    </source>
</reference>
<dbReference type="Proteomes" id="UP001321542">
    <property type="component" value="Chromosome"/>
</dbReference>
<protein>
    <submittedName>
        <fullName evidence="2">Uncharacterized protein</fullName>
    </submittedName>
</protein>
<organism evidence="2 3">
    <name type="scientific">Streptomyces graminofaciens</name>
    <dbReference type="NCBI Taxonomy" id="68212"/>
    <lineage>
        <taxon>Bacteria</taxon>
        <taxon>Bacillati</taxon>
        <taxon>Actinomycetota</taxon>
        <taxon>Actinomycetes</taxon>
        <taxon>Kitasatosporales</taxon>
        <taxon>Streptomycetaceae</taxon>
        <taxon>Streptomyces</taxon>
    </lineage>
</organism>
<dbReference type="EMBL" id="AP018448">
    <property type="protein sequence ID" value="BBC35214.1"/>
    <property type="molecule type" value="Genomic_DNA"/>
</dbReference>
<gene>
    <name evidence="2" type="ORF">SGFS_065080</name>
</gene>
<sequence length="101" mass="10537">MDILVFFFADLSAPAAICLGVGTAAAVSVPALLLADAHRSDFPRVWQAAVHACHTFDRALVAGLRWVESVVLDARLTARDAALTAAALLALLLPATEGATR</sequence>